<dbReference type="PANTHER" id="PTHR30213">
    <property type="entry name" value="INNER MEMBRANE PROTEIN YHJD"/>
    <property type="match status" value="1"/>
</dbReference>
<evidence type="ECO:0000256" key="3">
    <source>
        <dbReference type="ARBA" id="ARBA00022519"/>
    </source>
</evidence>
<evidence type="ECO:0000313" key="8">
    <source>
        <dbReference type="EMBL" id="MDO6423250.1"/>
    </source>
</evidence>
<keyword evidence="2 7" id="KW-1003">Cell membrane</keyword>
<name>A0AAW7X6Q2_9GAMM</name>
<feature type="transmembrane region" description="Helical" evidence="7">
    <location>
        <begin position="143"/>
        <end position="165"/>
    </location>
</feature>
<dbReference type="AlphaFoldDB" id="A0AAW7X6Q2"/>
<organism evidence="8 9">
    <name type="scientific">Saccharophagus degradans</name>
    <dbReference type="NCBI Taxonomy" id="86304"/>
    <lineage>
        <taxon>Bacteria</taxon>
        <taxon>Pseudomonadati</taxon>
        <taxon>Pseudomonadota</taxon>
        <taxon>Gammaproteobacteria</taxon>
        <taxon>Cellvibrionales</taxon>
        <taxon>Cellvibrionaceae</taxon>
        <taxon>Saccharophagus</taxon>
    </lineage>
</organism>
<dbReference type="PANTHER" id="PTHR30213:SF0">
    <property type="entry name" value="UPF0761 MEMBRANE PROTEIN YIHY"/>
    <property type="match status" value="1"/>
</dbReference>
<protein>
    <recommendedName>
        <fullName evidence="7">UPF0761 membrane protein Q4521_12260</fullName>
    </recommendedName>
</protein>
<feature type="transmembrane region" description="Helical" evidence="7">
    <location>
        <begin position="185"/>
        <end position="205"/>
    </location>
</feature>
<keyword evidence="4 7" id="KW-0812">Transmembrane</keyword>
<accession>A0AAW7X6Q2</accession>
<dbReference type="EMBL" id="JAUOPB010000008">
    <property type="protein sequence ID" value="MDO6423250.1"/>
    <property type="molecule type" value="Genomic_DNA"/>
</dbReference>
<evidence type="ECO:0000256" key="5">
    <source>
        <dbReference type="ARBA" id="ARBA00022989"/>
    </source>
</evidence>
<dbReference type="InterPro" id="IPR023679">
    <property type="entry name" value="UPF0761_bac"/>
</dbReference>
<comment type="caution">
    <text evidence="8">The sequence shown here is derived from an EMBL/GenBank/DDBJ whole genome shotgun (WGS) entry which is preliminary data.</text>
</comment>
<evidence type="ECO:0000256" key="2">
    <source>
        <dbReference type="ARBA" id="ARBA00022475"/>
    </source>
</evidence>
<keyword evidence="3" id="KW-0997">Cell inner membrane</keyword>
<dbReference type="GO" id="GO:0005886">
    <property type="term" value="C:plasma membrane"/>
    <property type="evidence" value="ECO:0007669"/>
    <property type="project" value="UniProtKB-SubCell"/>
</dbReference>
<evidence type="ECO:0000256" key="7">
    <source>
        <dbReference type="HAMAP-Rule" id="MF_00672"/>
    </source>
</evidence>
<gene>
    <name evidence="8" type="ORF">Q4521_12260</name>
</gene>
<feature type="transmembrane region" description="Helical" evidence="7">
    <location>
        <begin position="214"/>
        <end position="238"/>
    </location>
</feature>
<dbReference type="HAMAP" id="MF_00672">
    <property type="entry name" value="UPF0761"/>
    <property type="match status" value="1"/>
</dbReference>
<feature type="transmembrane region" description="Helical" evidence="7">
    <location>
        <begin position="40"/>
        <end position="60"/>
    </location>
</feature>
<comment type="similarity">
    <text evidence="7">Belongs to the UPF0761 family.</text>
</comment>
<evidence type="ECO:0000256" key="4">
    <source>
        <dbReference type="ARBA" id="ARBA00022692"/>
    </source>
</evidence>
<dbReference type="NCBIfam" id="TIGR00765">
    <property type="entry name" value="yihY_not_rbn"/>
    <property type="match status" value="1"/>
</dbReference>
<comment type="subcellular location">
    <subcellularLocation>
        <location evidence="1 7">Cell membrane</location>
        <topology evidence="1 7">Multi-pass membrane protein</topology>
    </subcellularLocation>
</comment>
<evidence type="ECO:0000256" key="6">
    <source>
        <dbReference type="ARBA" id="ARBA00023136"/>
    </source>
</evidence>
<keyword evidence="6 7" id="KW-0472">Membrane</keyword>
<feature type="transmembrane region" description="Helical" evidence="7">
    <location>
        <begin position="244"/>
        <end position="273"/>
    </location>
</feature>
<dbReference type="RefSeq" id="WP_303492968.1">
    <property type="nucleotide sequence ID" value="NZ_JAUOPB010000008.1"/>
</dbReference>
<proteinExistence type="inferred from homology"/>
<keyword evidence="5 7" id="KW-1133">Transmembrane helix</keyword>
<dbReference type="Pfam" id="PF03631">
    <property type="entry name" value="Virul_fac_BrkB"/>
    <property type="match status" value="1"/>
</dbReference>
<dbReference type="Proteomes" id="UP001169760">
    <property type="component" value="Unassembled WGS sequence"/>
</dbReference>
<evidence type="ECO:0000256" key="1">
    <source>
        <dbReference type="ARBA" id="ARBA00004651"/>
    </source>
</evidence>
<feature type="transmembrane region" description="Helical" evidence="7">
    <location>
        <begin position="103"/>
        <end position="122"/>
    </location>
</feature>
<reference evidence="8" key="1">
    <citation type="submission" date="2023-07" db="EMBL/GenBank/DDBJ databases">
        <title>Genome content predicts the carbon catabolic preferences of heterotrophic bacteria.</title>
        <authorList>
            <person name="Gralka M."/>
        </authorList>
    </citation>
    <scope>NUCLEOTIDE SEQUENCE</scope>
    <source>
        <strain evidence="8">I3M17_2</strain>
    </source>
</reference>
<evidence type="ECO:0000313" key="9">
    <source>
        <dbReference type="Proteomes" id="UP001169760"/>
    </source>
</evidence>
<sequence length="433" mass="48082">MWDIAKVKASIKPFVFALGRFFGNLYKEFVEKGCQKSAAALTYMSLFAMVPLMAVFYSMFSMFPAFDGVAQQLQDMIFSHFVPETGSEVQQYLANFSQQARNLSAAGAGLLVVTAYLMLTNIEKTFNAIWGVKAARRGITSFLLYWAVLTIGPLLLGAGLAMSTYLLSLKIIVNEYDALGVTNLFFSYLPLFTTSAAFTLLFAAVPNCRVPIKFALIGGILTAVCFELLKIGFGWVVANSSFSQIYGAFAVVPLFLLWVNLLWMIILGGAVFVRTLAERGYAHSSSRYTDLMAVLQILAIFKEKSRTGESVTDGDCVRAGVGLVHWQQLRSKLTEKNWIAVTDSGFYVLCRDLSDVTVWDAACLVGATLAELEKTPRKRSRDGEWREEFSKRKDLLADDAKAHYGISLQALFSPQQVEELLEELPEEQSEKSE</sequence>
<dbReference type="InterPro" id="IPR017039">
    <property type="entry name" value="Virul_fac_BrkB"/>
</dbReference>